<evidence type="ECO:0000256" key="4">
    <source>
        <dbReference type="SAM" id="MobiDB-lite"/>
    </source>
</evidence>
<dbReference type="InterPro" id="IPR006162">
    <property type="entry name" value="Ppantetheine_attach_site"/>
</dbReference>
<dbReference type="Gene3D" id="3.30.559.10">
    <property type="entry name" value="Chloramphenicol acetyltransferase-like domain"/>
    <property type="match status" value="1"/>
</dbReference>
<dbReference type="PROSITE" id="PS50075">
    <property type="entry name" value="CARRIER"/>
    <property type="match status" value="1"/>
</dbReference>
<dbReference type="Pfam" id="PF00668">
    <property type="entry name" value="Condensation"/>
    <property type="match status" value="1"/>
</dbReference>
<protein>
    <submittedName>
        <fullName evidence="6">AMP-binding protein</fullName>
    </submittedName>
</protein>
<dbReference type="PROSITE" id="PS00012">
    <property type="entry name" value="PHOSPHOPANTETHEINE"/>
    <property type="match status" value="1"/>
</dbReference>
<dbReference type="SUPFAM" id="SSF47336">
    <property type="entry name" value="ACP-like"/>
    <property type="match status" value="1"/>
</dbReference>
<dbReference type="EMBL" id="JBHTAC010000004">
    <property type="protein sequence ID" value="MFC7242015.1"/>
    <property type="molecule type" value="Genomic_DNA"/>
</dbReference>
<dbReference type="Gene3D" id="3.30.300.30">
    <property type="match status" value="1"/>
</dbReference>
<keyword evidence="7" id="KW-1185">Reference proteome</keyword>
<dbReference type="InterPro" id="IPR045851">
    <property type="entry name" value="AMP-bd_C_sf"/>
</dbReference>
<dbReference type="Pfam" id="PF00550">
    <property type="entry name" value="PP-binding"/>
    <property type="match status" value="1"/>
</dbReference>
<name>A0ABW2GPY4_9ACTN</name>
<evidence type="ECO:0000256" key="1">
    <source>
        <dbReference type="ARBA" id="ARBA00001957"/>
    </source>
</evidence>
<dbReference type="Pfam" id="PF13193">
    <property type="entry name" value="AMP-binding_C"/>
    <property type="match status" value="1"/>
</dbReference>
<proteinExistence type="predicted"/>
<keyword evidence="3" id="KW-0597">Phosphoprotein</keyword>
<comment type="cofactor">
    <cofactor evidence="1">
        <name>pantetheine 4'-phosphate</name>
        <dbReference type="ChEBI" id="CHEBI:47942"/>
    </cofactor>
</comment>
<evidence type="ECO:0000256" key="3">
    <source>
        <dbReference type="ARBA" id="ARBA00022553"/>
    </source>
</evidence>
<accession>A0ABW2GPY4</accession>
<gene>
    <name evidence="6" type="ORF">ACFQO7_05920</name>
</gene>
<evidence type="ECO:0000313" key="7">
    <source>
        <dbReference type="Proteomes" id="UP001596392"/>
    </source>
</evidence>
<keyword evidence="2" id="KW-0596">Phosphopantetheine</keyword>
<evidence type="ECO:0000256" key="2">
    <source>
        <dbReference type="ARBA" id="ARBA00022450"/>
    </source>
</evidence>
<dbReference type="SUPFAM" id="SSF52777">
    <property type="entry name" value="CoA-dependent acyltransferases"/>
    <property type="match status" value="2"/>
</dbReference>
<dbReference type="Gene3D" id="3.40.50.12780">
    <property type="entry name" value="N-terminal domain of ligase-like"/>
    <property type="match status" value="1"/>
</dbReference>
<organism evidence="6 7">
    <name type="scientific">Catellatospora aurea</name>
    <dbReference type="NCBI Taxonomy" id="1337874"/>
    <lineage>
        <taxon>Bacteria</taxon>
        <taxon>Bacillati</taxon>
        <taxon>Actinomycetota</taxon>
        <taxon>Actinomycetes</taxon>
        <taxon>Micromonosporales</taxon>
        <taxon>Micromonosporaceae</taxon>
        <taxon>Catellatospora</taxon>
    </lineage>
</organism>
<feature type="domain" description="Carrier" evidence="5">
    <location>
        <begin position="486"/>
        <end position="561"/>
    </location>
</feature>
<dbReference type="Pfam" id="PF00501">
    <property type="entry name" value="AMP-binding"/>
    <property type="match status" value="1"/>
</dbReference>
<sequence length="1063" mass="110906">MTPRTLPELLAALAAARPGHVALQLAAGEGAGQPALTAAAWHARATAVGHGLLGKGVAPGDRVGLVFAGTDWLDFAVAYAAVTGVGAVAVPLSATSPEARLRELLDHAGARVVVGAGGWALSELDSGDRTPLPVTLDPGQTAQIVYTSGTTGTPKGVAASHASLTHGLDPARPPLAHSRHALHAFPIGTNAAQTMLVTALVARPTVVTVAAFDPWVYARTARHLGVGTLFLVPAMASALLEAGVLAECDLDEVQLVSCTAAALPPAVARALAEAMPEAVIVNNYTSTEAAPAHTSMVFDPGRPASVGRAEGGAELRILTADGGVAGPGETGEVWLRAGDAVRAYHGDPGASAAVFRDGWVRMGDLGYRDADGYLFLVDRESDLVNAGAYRVSTLRVEAALHEHPAVSGAAVLGLPHPVMGATVAAAVELRDPSALAGLRAFLAERLAPYELPTRIVAVAALPRNDGGKVRKGALREVFAAAPARVAPRTAAEVALAGLWREVLGVPEVGVGDDFFALGGDSMRATHLAVLAAAHFGRDVPVSLVFDTPLLATQADRLTAAPAAAAPPAQASSPAPAPAVAPAVVAADDRRLWTESGVGPQVSSRNGDHRPAAEWRSSAGGADGGVAAGEVPLASTQESMLAWMWATGEPRDVGPISVGIRVYDQLDPVLLERALTAVADRNEALRTVFDQDPAGRHRARVLDHCPPVVTAVAARDLDHAGQLCRADREGGFDTKRGPLVRAMLATVGPDDHVLGLAVHHLVCDGASMGPLLHEIGAVYAALRSGNPLPGTPARGGDRSASATPLRDFVAYTRQRWQTTVPHWRRVLDGAPAHLEPFRGRREAVRLRSAALEFPLPGPLGDGLRRAAAAQGATPFMLIASCWAAALSERTGTHDILLMSPVPGRTRPGSETLIGCLSQSLLLRVDTSGAPSTAELLARTRRTVLDALDHQHYPFAEFYLRHTGAAWLRVETWGGQAHLPGLESETFELPRALDADWPTPGGLPDLQAPELAVVEHPDGRLVAHLLWNHHAFDRSEMDTLAGRVTELFEHAARELAPAPPQEVPR</sequence>
<dbReference type="InterPro" id="IPR042099">
    <property type="entry name" value="ANL_N_sf"/>
</dbReference>
<comment type="caution">
    <text evidence="6">The sequence shown here is derived from an EMBL/GenBank/DDBJ whole genome shotgun (WGS) entry which is preliminary data.</text>
</comment>
<dbReference type="InterPro" id="IPR036736">
    <property type="entry name" value="ACP-like_sf"/>
</dbReference>
<dbReference type="InterPro" id="IPR020845">
    <property type="entry name" value="AMP-binding_CS"/>
</dbReference>
<dbReference type="Proteomes" id="UP001596392">
    <property type="component" value="Unassembled WGS sequence"/>
</dbReference>
<dbReference type="Gene3D" id="3.30.559.30">
    <property type="entry name" value="Nonribosomal peptide synthetase, condensation domain"/>
    <property type="match status" value="1"/>
</dbReference>
<evidence type="ECO:0000313" key="6">
    <source>
        <dbReference type="EMBL" id="MFC7242015.1"/>
    </source>
</evidence>
<dbReference type="PANTHER" id="PTHR45527:SF1">
    <property type="entry name" value="FATTY ACID SYNTHASE"/>
    <property type="match status" value="1"/>
</dbReference>
<reference evidence="7" key="1">
    <citation type="journal article" date="2019" name="Int. J. Syst. Evol. Microbiol.">
        <title>The Global Catalogue of Microorganisms (GCM) 10K type strain sequencing project: providing services to taxonomists for standard genome sequencing and annotation.</title>
        <authorList>
            <consortium name="The Broad Institute Genomics Platform"/>
            <consortium name="The Broad Institute Genome Sequencing Center for Infectious Disease"/>
            <person name="Wu L."/>
            <person name="Ma J."/>
        </authorList>
    </citation>
    <scope>NUCLEOTIDE SEQUENCE [LARGE SCALE GENOMIC DNA]</scope>
    <source>
        <strain evidence="7">CGMCC 1.9106</strain>
    </source>
</reference>
<evidence type="ECO:0000259" key="5">
    <source>
        <dbReference type="PROSITE" id="PS50075"/>
    </source>
</evidence>
<dbReference type="InterPro" id="IPR001242">
    <property type="entry name" value="Condensation_dom"/>
</dbReference>
<dbReference type="InterPro" id="IPR009081">
    <property type="entry name" value="PP-bd_ACP"/>
</dbReference>
<dbReference type="SUPFAM" id="SSF56801">
    <property type="entry name" value="Acetyl-CoA synthetase-like"/>
    <property type="match status" value="1"/>
</dbReference>
<feature type="region of interest" description="Disordered" evidence="4">
    <location>
        <begin position="595"/>
        <end position="627"/>
    </location>
</feature>
<dbReference type="Gene3D" id="1.10.1200.10">
    <property type="entry name" value="ACP-like"/>
    <property type="match status" value="1"/>
</dbReference>
<dbReference type="PANTHER" id="PTHR45527">
    <property type="entry name" value="NONRIBOSOMAL PEPTIDE SYNTHETASE"/>
    <property type="match status" value="1"/>
</dbReference>
<dbReference type="RefSeq" id="WP_376805450.1">
    <property type="nucleotide sequence ID" value="NZ_JBHTAC010000004.1"/>
</dbReference>
<dbReference type="PROSITE" id="PS00455">
    <property type="entry name" value="AMP_BINDING"/>
    <property type="match status" value="1"/>
</dbReference>
<dbReference type="InterPro" id="IPR023213">
    <property type="entry name" value="CAT-like_dom_sf"/>
</dbReference>
<dbReference type="InterPro" id="IPR025110">
    <property type="entry name" value="AMP-bd_C"/>
</dbReference>
<dbReference type="InterPro" id="IPR000873">
    <property type="entry name" value="AMP-dep_synth/lig_dom"/>
</dbReference>